<evidence type="ECO:0000313" key="2">
    <source>
        <dbReference type="EMBL" id="WXA11933.1"/>
    </source>
</evidence>
<dbReference type="AlphaFoldDB" id="A0AAU6P3H4"/>
<dbReference type="Proteomes" id="UP001368318">
    <property type="component" value="Chromosome"/>
</dbReference>
<name>A0AAU6P3H4_9FLAO</name>
<dbReference type="EMBL" id="CP136924">
    <property type="protein sequence ID" value="WXA02905.1"/>
    <property type="molecule type" value="Genomic_DNA"/>
</dbReference>
<dbReference type="KEGG" id="mcaa:R3L15_07250"/>
<protein>
    <recommendedName>
        <fullName evidence="4">Histidine kinase</fullName>
    </recommendedName>
</protein>
<evidence type="ECO:0008006" key="4">
    <source>
        <dbReference type="Google" id="ProtNLM"/>
    </source>
</evidence>
<proteinExistence type="predicted"/>
<accession>A0AAU6P3H4</accession>
<evidence type="ECO:0000313" key="3">
    <source>
        <dbReference type="Proteomes" id="UP001368318"/>
    </source>
</evidence>
<sequence>MQKLIKRVIIFLCPIFLLVIYVIIADFFKVFGYQDYYKKQWVVLNREMVTTTTYNHFREEEKFNAFIFGSSRSQAFKCNEWKKYLNKTSKPFHFDAWSESIWGISKKIEYIDTLNDTIKHALIILDRSILSKTALNKTHLNIPMPCVSKKSKIQYYTTFLKASLHPKFLLAHTDFSINKKHRKYMGTMIYNTTFRDSVNKKNCDIWYGFDKEIAIDSVTYYKERIGNKVFKTVALEKIKESKVSEAEVNQLQYIKHMFTKHRTNYKIIISPIFDKIPLEEEQINLLNNIFGKSNVYNFSGQNNFTDNIYNYYEASHFRPHVADSILKIIYNKTKSNKI</sequence>
<gene>
    <name evidence="2" type="ORF">R3L15_07250</name>
    <name evidence="1" type="ORF">R3L16_00150</name>
</gene>
<dbReference type="RefSeq" id="WP_338730839.1">
    <property type="nucleotide sequence ID" value="NZ_CP136924.1"/>
</dbReference>
<keyword evidence="3" id="KW-1185">Reference proteome</keyword>
<reference evidence="2 3" key="1">
    <citation type="submission" date="2023-10" db="EMBL/GenBank/DDBJ databases">
        <title>Culture-based analysis of two novel bacteria associated with mangrove crab gills.</title>
        <authorList>
            <person name="Yang X."/>
            <person name="Garuglieri E."/>
            <person name="Van Goethem M.W."/>
            <person name="Fusi M."/>
            <person name="Marasco R."/>
            <person name="Daffonchio D.G."/>
        </authorList>
    </citation>
    <scope>NUCLEOTIDE SEQUENCE</scope>
    <source>
        <strain evidence="2">UG2-1</strain>
        <strain evidence="1">UG2-2</strain>
        <strain evidence="3">UG2_2</strain>
    </source>
</reference>
<organism evidence="2">
    <name type="scientific">Mangrovimonas cancribranchiae</name>
    <dbReference type="NCBI Taxonomy" id="3080055"/>
    <lineage>
        <taxon>Bacteria</taxon>
        <taxon>Pseudomonadati</taxon>
        <taxon>Bacteroidota</taxon>
        <taxon>Flavobacteriia</taxon>
        <taxon>Flavobacteriales</taxon>
        <taxon>Flavobacteriaceae</taxon>
        <taxon>Mangrovimonas</taxon>
    </lineage>
</organism>
<dbReference type="EMBL" id="CP136925">
    <property type="protein sequence ID" value="WXA11933.1"/>
    <property type="molecule type" value="Genomic_DNA"/>
</dbReference>
<evidence type="ECO:0000313" key="1">
    <source>
        <dbReference type="EMBL" id="WXA02905.1"/>
    </source>
</evidence>